<protein>
    <submittedName>
        <fullName evidence="2">Lipase family protein</fullName>
    </submittedName>
</protein>
<keyword evidence="1" id="KW-0732">Signal</keyword>
<comment type="caution">
    <text evidence="2">The sequence shown here is derived from an EMBL/GenBank/DDBJ whole genome shotgun (WGS) entry which is preliminary data.</text>
</comment>
<dbReference type="RefSeq" id="WP_378419335.1">
    <property type="nucleotide sequence ID" value="NZ_JBHSFO010000012.1"/>
</dbReference>
<sequence>MVSAAVALAVAAPGVTANAQTPANPTGDPSLDWLYGQNSDFAGGGGSLGSLGSSGGAFKDAFYSPPANIGSLDNGAVIRERDVQPIPLVGGRARQLAYKTLNSQDQPTLTVTTVFTPECGGGSAGSSGSIGSLLGSAGGSLGGGGECGVGAGKLISYQHATNSLGMKCQPSVLFNDGNPITTLSVAVPFLQEALKRGYSVSAPDHNGPLSSFIAGNTEGHSVLDGIRATESHLKLAADTEVALVGQSGGAHATAWGAQLAPSYAPELNVISAAMAGPPLDILATGRQNNGKGTSFFYMAAVVALFREYPEEADPNGFFTEEGKKVVQQFGDACMLGDGLGTGPDGYGTRTLQSLTNWPESDDPIPHWPKAVAVGELNQAARPGQIPEVPMLIVQGTEDGIVPPASTTAMVGKYCAAGATVDYRQVPGGHVDVSMNHWNELMDYTDDRFAHKMAPDNC</sequence>
<evidence type="ECO:0000313" key="3">
    <source>
        <dbReference type="Proteomes" id="UP001595914"/>
    </source>
</evidence>
<dbReference type="Pfam" id="PF03583">
    <property type="entry name" value="LIP"/>
    <property type="match status" value="1"/>
</dbReference>
<evidence type="ECO:0000313" key="2">
    <source>
        <dbReference type="EMBL" id="MFC4605607.1"/>
    </source>
</evidence>
<dbReference type="InterPro" id="IPR005152">
    <property type="entry name" value="Lipase_secreted"/>
</dbReference>
<dbReference type="PANTHER" id="PTHR34853:SF1">
    <property type="entry name" value="LIPASE 5"/>
    <property type="match status" value="1"/>
</dbReference>
<proteinExistence type="predicted"/>
<dbReference type="PIRSF" id="PIRSF029171">
    <property type="entry name" value="Esterase_LipA"/>
    <property type="match status" value="1"/>
</dbReference>
<evidence type="ECO:0000256" key="1">
    <source>
        <dbReference type="SAM" id="SignalP"/>
    </source>
</evidence>
<accession>A0ABV9FUZ2</accession>
<dbReference type="PANTHER" id="PTHR34853">
    <property type="match status" value="1"/>
</dbReference>
<feature type="chain" id="PRO_5047460729" evidence="1">
    <location>
        <begin position="20"/>
        <end position="457"/>
    </location>
</feature>
<feature type="signal peptide" evidence="1">
    <location>
        <begin position="1"/>
        <end position="19"/>
    </location>
</feature>
<dbReference type="EMBL" id="JBHSFO010000012">
    <property type="protein sequence ID" value="MFC4605607.1"/>
    <property type="molecule type" value="Genomic_DNA"/>
</dbReference>
<dbReference type="InterPro" id="IPR029058">
    <property type="entry name" value="AB_hydrolase_fold"/>
</dbReference>
<dbReference type="Gene3D" id="3.40.50.1820">
    <property type="entry name" value="alpha/beta hydrolase"/>
    <property type="match status" value="1"/>
</dbReference>
<reference evidence="3" key="1">
    <citation type="journal article" date="2019" name="Int. J. Syst. Evol. Microbiol.">
        <title>The Global Catalogue of Microorganisms (GCM) 10K type strain sequencing project: providing services to taxonomists for standard genome sequencing and annotation.</title>
        <authorList>
            <consortium name="The Broad Institute Genomics Platform"/>
            <consortium name="The Broad Institute Genome Sequencing Center for Infectious Disease"/>
            <person name="Wu L."/>
            <person name="Ma J."/>
        </authorList>
    </citation>
    <scope>NUCLEOTIDE SEQUENCE [LARGE SCALE GENOMIC DNA]</scope>
    <source>
        <strain evidence="3">CCUG 54520</strain>
    </source>
</reference>
<dbReference type="Proteomes" id="UP001595914">
    <property type="component" value="Unassembled WGS sequence"/>
</dbReference>
<dbReference type="SUPFAM" id="SSF53474">
    <property type="entry name" value="alpha/beta-Hydrolases"/>
    <property type="match status" value="1"/>
</dbReference>
<organism evidence="2 3">
    <name type="scientific">Rhodococcus kronopolitis</name>
    <dbReference type="NCBI Taxonomy" id="1460226"/>
    <lineage>
        <taxon>Bacteria</taxon>
        <taxon>Bacillati</taxon>
        <taxon>Actinomycetota</taxon>
        <taxon>Actinomycetes</taxon>
        <taxon>Mycobacteriales</taxon>
        <taxon>Nocardiaceae</taxon>
        <taxon>Rhodococcus</taxon>
    </lineage>
</organism>
<gene>
    <name evidence="2" type="ORF">ACFO6S_18055</name>
</gene>
<name>A0ABV9FUZ2_9NOCA</name>
<dbReference type="Gene3D" id="1.10.260.130">
    <property type="match status" value="1"/>
</dbReference>
<keyword evidence="3" id="KW-1185">Reference proteome</keyword>